<organism evidence="1 2">
    <name type="scientific">Pneumocystis oryctolagi</name>
    <dbReference type="NCBI Taxonomy" id="42067"/>
    <lineage>
        <taxon>Eukaryota</taxon>
        <taxon>Fungi</taxon>
        <taxon>Dikarya</taxon>
        <taxon>Ascomycota</taxon>
        <taxon>Taphrinomycotina</taxon>
        <taxon>Pneumocystomycetes</taxon>
        <taxon>Pneumocystaceae</taxon>
        <taxon>Pneumocystis</taxon>
    </lineage>
</organism>
<proteinExistence type="predicted"/>
<comment type="caution">
    <text evidence="1">The sequence shown here is derived from an EMBL/GenBank/DDBJ whole genome shotgun (WGS) entry which is preliminary data.</text>
</comment>
<keyword evidence="2" id="KW-1185">Reference proteome</keyword>
<reference evidence="1 2" key="1">
    <citation type="journal article" date="2021" name="Commun. Biol.">
        <title>Genomic insights into the host specific adaptation of the Pneumocystis genus.</title>
        <authorList>
            <person name="Cisse O.H."/>
            <person name="Ma L."/>
            <person name="Dekker J.P."/>
            <person name="Khil P.P."/>
            <person name="Youn J.-H."/>
            <person name="Brenchley J.M."/>
            <person name="Blair R."/>
            <person name="Pahar B."/>
            <person name="Chabe M."/>
            <person name="Van Rompay K.K.A."/>
            <person name="Keesler R."/>
            <person name="Sukura A."/>
            <person name="Hirsch V."/>
            <person name="Kutty G."/>
            <person name="Liu Y."/>
            <person name="Peng L."/>
            <person name="Chen J."/>
            <person name="Song J."/>
            <person name="Weissenbacher-Lang C."/>
            <person name="Xu J."/>
            <person name="Upham N.S."/>
            <person name="Stajich J.E."/>
            <person name="Cuomo C.A."/>
            <person name="Cushion M.T."/>
            <person name="Kovacs J.A."/>
        </authorList>
    </citation>
    <scope>NUCLEOTIDE SEQUENCE [LARGE SCALE GENOMIC DNA]</scope>
    <source>
        <strain evidence="1 2">RABM</strain>
    </source>
</reference>
<name>A0ACB7CCY3_9ASCO</name>
<protein>
    <submittedName>
        <fullName evidence="1">Uncharacterized protein</fullName>
    </submittedName>
</protein>
<sequence>MASRECLYGYPELLEQLQGWVVAMSSSTFRSFRHTSTIVSLAIVSSLCDILGGLNKEEQVVTKQYEAEKKKKSVNDERVKMIKAKRSSLEQQIEFLNTVINDFFDSVFVHRYRDVDPRIRCDCVHALGLWMIKLPSVFFDGAYLRYMGWVLSDISPLTRLEVVKTLTKLYSNTEFIAGLRHFTERFKSRLVEMALHEADPNVRCSSISLLNEIRICGFLENNEIDLICTLLFDVDSKIRKRACLFFLSKVDESFENKVREIGDLSLLKYDKKIQNNTSESKKISWIKYKIIAELLVQLDETTDNNNNNPVDNLILKNHNIEYLDIVSEATFENRMHLVAMTICSEVDELKNWELLSEYLLYDHVVVSSQFNSSKEFEHKFYEICSPTEKEEITLLEILFACLSSYIKEEHEESISRSLLELVPSLLKKYNASTSASACILRLQQLMKLSVYQQFRQNKTYENLLDLIGKQFMKHPNNLVMREAAASLLKAQQYDEFASITQEKILEIQEELVGQLKSILLNKNLKTQLSNKTVENLAITIKRLDYISSISDCIQIFETESFSVFSILLEIIERDVVPDNNELEMIVSSLRTLKWLYIWRVKHLMDYKDSMFVKEFNIIIKDRNKLSDKLCLMVKSKKYYKIGYHVVFLLIDLYIVLLNLKKINTIQTVDESIFIIPEEIQDIIMSILNYYVRQYAKLSGSKGIKFLSIDEESDQEFEDSDNEKEGLVFEKRVCEIAGKVVVAVSNGAMSRKHISYLVENKGKLGLSYNHVIAEFDTLKKNEKFIEKD</sequence>
<accession>A0ACB7CCY3</accession>
<evidence type="ECO:0000313" key="2">
    <source>
        <dbReference type="Proteomes" id="UP000768646"/>
    </source>
</evidence>
<gene>
    <name evidence="1" type="ORF">PORY_001777</name>
</gene>
<dbReference type="EMBL" id="JABTEG010000006">
    <property type="protein sequence ID" value="KAG4304724.1"/>
    <property type="molecule type" value="Genomic_DNA"/>
</dbReference>
<evidence type="ECO:0000313" key="1">
    <source>
        <dbReference type="EMBL" id="KAG4304724.1"/>
    </source>
</evidence>
<dbReference type="Proteomes" id="UP000768646">
    <property type="component" value="Unassembled WGS sequence"/>
</dbReference>